<dbReference type="PATRIC" id="fig|336566.3.peg.620"/>
<reference evidence="1 2" key="1">
    <citation type="submission" date="2015-05" db="EMBL/GenBank/DDBJ databases">
        <title>Genome sequencing and analysis of members of genus Stenotrophomonas.</title>
        <authorList>
            <person name="Patil P.P."/>
            <person name="Midha S."/>
            <person name="Patil P.B."/>
        </authorList>
    </citation>
    <scope>NUCLEOTIDE SEQUENCE [LARGE SCALE GENOMIC DNA]</scope>
    <source>
        <strain evidence="1 2">DSM 24757</strain>
    </source>
</reference>
<evidence type="ECO:0000313" key="2">
    <source>
        <dbReference type="Proteomes" id="UP000050956"/>
    </source>
</evidence>
<accession>A0A0R0DJQ0</accession>
<dbReference type="AlphaFoldDB" id="A0A0R0DJQ0"/>
<protein>
    <submittedName>
        <fullName evidence="1">Uncharacterized protein</fullName>
    </submittedName>
</protein>
<comment type="caution">
    <text evidence="1">The sequence shown here is derived from an EMBL/GenBank/DDBJ whole genome shotgun (WGS) entry which is preliminary data.</text>
</comment>
<name>A0A0R0DJQ0_9GAMM</name>
<organism evidence="1 2">
    <name type="scientific">Stenotrophomonas ginsengisoli</name>
    <dbReference type="NCBI Taxonomy" id="336566"/>
    <lineage>
        <taxon>Bacteria</taxon>
        <taxon>Pseudomonadati</taxon>
        <taxon>Pseudomonadota</taxon>
        <taxon>Gammaproteobacteria</taxon>
        <taxon>Lysobacterales</taxon>
        <taxon>Lysobacteraceae</taxon>
        <taxon>Stenotrophomonas</taxon>
    </lineage>
</organism>
<dbReference type="EMBL" id="LDJM01000015">
    <property type="protein sequence ID" value="KRG77875.1"/>
    <property type="molecule type" value="Genomic_DNA"/>
</dbReference>
<dbReference type="Proteomes" id="UP000050956">
    <property type="component" value="Unassembled WGS sequence"/>
</dbReference>
<keyword evidence="2" id="KW-1185">Reference proteome</keyword>
<sequence length="347" mass="38559">MLGSVPAQAIDLFGIERRHEARRQAAIKAHQAEQLEQIRAFDRILESANRDGLAMVITQIFNTGSRANSSLREHRDYTTSVGWELEGSNGGIHLLHSDRIKTNDGFVLNTVEGSFRINLVVPGTYRLQSVMQEHHYSDTHNMTLTRNQGAGGIGIYEINETAFVETETEEYYRPTSYKTVNHSYCSASYVVSGACASWSSWSEEHVDRQGGWDTRQVGRERDGLIVVSKPRQTLATLILAPGQVALMDTVFSRLPNNGYLRDTCARTGGQRVECQLASFSFQVVPARADALQHAITMVRNNGQVELAGMLERAVPVPLQISGAKADWRDGQWGQNYYLEVPAADTGK</sequence>
<gene>
    <name evidence="1" type="ORF">ABB30_06375</name>
</gene>
<evidence type="ECO:0000313" key="1">
    <source>
        <dbReference type="EMBL" id="KRG77875.1"/>
    </source>
</evidence>
<proteinExistence type="predicted"/>